<dbReference type="Proteomes" id="UP001597102">
    <property type="component" value="Unassembled WGS sequence"/>
</dbReference>
<evidence type="ECO:0000256" key="6">
    <source>
        <dbReference type="ARBA" id="ARBA00023136"/>
    </source>
</evidence>
<dbReference type="RefSeq" id="WP_379085143.1">
    <property type="nucleotide sequence ID" value="NZ_JBHTJO010000001.1"/>
</dbReference>
<keyword evidence="3" id="KW-1003">Cell membrane</keyword>
<keyword evidence="9" id="KW-1185">Reference proteome</keyword>
<name>A0ABW3J6K0_9HYPH</name>
<dbReference type="Pfam" id="PF07681">
    <property type="entry name" value="DoxX"/>
    <property type="match status" value="1"/>
</dbReference>
<reference evidence="9" key="1">
    <citation type="journal article" date="2019" name="Int. J. Syst. Evol. Microbiol.">
        <title>The Global Catalogue of Microorganisms (GCM) 10K type strain sequencing project: providing services to taxonomists for standard genome sequencing and annotation.</title>
        <authorList>
            <consortium name="The Broad Institute Genomics Platform"/>
            <consortium name="The Broad Institute Genome Sequencing Center for Infectious Disease"/>
            <person name="Wu L."/>
            <person name="Ma J."/>
        </authorList>
    </citation>
    <scope>NUCLEOTIDE SEQUENCE [LARGE SCALE GENOMIC DNA]</scope>
    <source>
        <strain evidence="9">CCUG 61697</strain>
    </source>
</reference>
<comment type="subcellular location">
    <subcellularLocation>
        <location evidence="1">Cell membrane</location>
        <topology evidence="1">Multi-pass membrane protein</topology>
    </subcellularLocation>
</comment>
<dbReference type="InterPro" id="IPR032808">
    <property type="entry name" value="DoxX"/>
</dbReference>
<gene>
    <name evidence="8" type="ORF">ACFQ2F_02360</name>
</gene>
<feature type="transmembrane region" description="Helical" evidence="7">
    <location>
        <begin position="103"/>
        <end position="122"/>
    </location>
</feature>
<keyword evidence="4 7" id="KW-0812">Transmembrane</keyword>
<evidence type="ECO:0000256" key="7">
    <source>
        <dbReference type="SAM" id="Phobius"/>
    </source>
</evidence>
<evidence type="ECO:0000256" key="4">
    <source>
        <dbReference type="ARBA" id="ARBA00022692"/>
    </source>
</evidence>
<evidence type="ECO:0000313" key="8">
    <source>
        <dbReference type="EMBL" id="MFD0985936.1"/>
    </source>
</evidence>
<evidence type="ECO:0000256" key="5">
    <source>
        <dbReference type="ARBA" id="ARBA00022989"/>
    </source>
</evidence>
<protein>
    <submittedName>
        <fullName evidence="8">DoxX family protein</fullName>
    </submittedName>
</protein>
<dbReference type="PANTHER" id="PTHR33452">
    <property type="entry name" value="OXIDOREDUCTASE CATD-RELATED"/>
    <property type="match status" value="1"/>
</dbReference>
<keyword evidence="5 7" id="KW-1133">Transmembrane helix</keyword>
<dbReference type="PANTHER" id="PTHR33452:SF1">
    <property type="entry name" value="INNER MEMBRANE PROTEIN YPHA-RELATED"/>
    <property type="match status" value="1"/>
</dbReference>
<evidence type="ECO:0000256" key="3">
    <source>
        <dbReference type="ARBA" id="ARBA00022475"/>
    </source>
</evidence>
<keyword evidence="6 7" id="KW-0472">Membrane</keyword>
<evidence type="ECO:0000256" key="1">
    <source>
        <dbReference type="ARBA" id="ARBA00004651"/>
    </source>
</evidence>
<dbReference type="InterPro" id="IPR051907">
    <property type="entry name" value="DoxX-like_oxidoreductase"/>
</dbReference>
<feature type="transmembrane region" description="Helical" evidence="7">
    <location>
        <begin position="74"/>
        <end position="91"/>
    </location>
</feature>
<dbReference type="EMBL" id="JBHTJO010000001">
    <property type="protein sequence ID" value="MFD0985936.1"/>
    <property type="molecule type" value="Genomic_DNA"/>
</dbReference>
<feature type="transmembrane region" description="Helical" evidence="7">
    <location>
        <begin position="46"/>
        <end position="67"/>
    </location>
</feature>
<organism evidence="8 9">
    <name type="scientific">Methyloligella solikamskensis</name>
    <dbReference type="NCBI Taxonomy" id="1177756"/>
    <lineage>
        <taxon>Bacteria</taxon>
        <taxon>Pseudomonadati</taxon>
        <taxon>Pseudomonadota</taxon>
        <taxon>Alphaproteobacteria</taxon>
        <taxon>Hyphomicrobiales</taxon>
        <taxon>Hyphomicrobiaceae</taxon>
        <taxon>Methyloligella</taxon>
    </lineage>
</organism>
<accession>A0ABW3J6K0</accession>
<proteinExistence type="inferred from homology"/>
<evidence type="ECO:0000256" key="2">
    <source>
        <dbReference type="ARBA" id="ARBA00006679"/>
    </source>
</evidence>
<comment type="caution">
    <text evidence="8">The sequence shown here is derived from an EMBL/GenBank/DDBJ whole genome shotgun (WGS) entry which is preliminary data.</text>
</comment>
<sequence length="130" mass="13881">MVDSLSPWFRTAGRIMLALLFIKAGWDKIGGYEGTAGFMESVGVPGILLPLVIIVELIGGLFVFVGLFTRFWSFLLAGFCILAALIFHTPTEAKELTGFLKDISIAGGFLVLVGSGPGALALDHLLGRRP</sequence>
<comment type="similarity">
    <text evidence="2">Belongs to the DoxX family.</text>
</comment>
<evidence type="ECO:0000313" key="9">
    <source>
        <dbReference type="Proteomes" id="UP001597102"/>
    </source>
</evidence>